<accession>A0A914LSA3</accession>
<dbReference type="AlphaFoldDB" id="A0A914LSA3"/>
<reference evidence="3" key="1">
    <citation type="submission" date="2022-11" db="UniProtKB">
        <authorList>
            <consortium name="WormBaseParasite"/>
        </authorList>
    </citation>
    <scope>IDENTIFICATION</scope>
</reference>
<evidence type="ECO:0000313" key="3">
    <source>
        <dbReference type="WBParaSite" id="Minc3s00828g17835"/>
    </source>
</evidence>
<evidence type="ECO:0000259" key="1">
    <source>
        <dbReference type="Pfam" id="PF11919"/>
    </source>
</evidence>
<dbReference type="PANTHER" id="PTHR32170:SF3">
    <property type="entry name" value="PROTEASOME ACTIVATOR COMPLEX SUBUNIT 4"/>
    <property type="match status" value="1"/>
</dbReference>
<protein>
    <submittedName>
        <fullName evidence="3">Proteasome activator complex subunit 4 C-terminal domain-containing protein</fullName>
    </submittedName>
</protein>
<dbReference type="Pfam" id="PF11919">
    <property type="entry name" value="PSME4_C"/>
    <property type="match status" value="1"/>
</dbReference>
<name>A0A914LSA3_MELIC</name>
<organism evidence="2 3">
    <name type="scientific">Meloidogyne incognita</name>
    <name type="common">Southern root-knot nematode worm</name>
    <name type="synonym">Oxyuris incognita</name>
    <dbReference type="NCBI Taxonomy" id="6306"/>
    <lineage>
        <taxon>Eukaryota</taxon>
        <taxon>Metazoa</taxon>
        <taxon>Ecdysozoa</taxon>
        <taxon>Nematoda</taxon>
        <taxon>Chromadorea</taxon>
        <taxon>Rhabditida</taxon>
        <taxon>Tylenchina</taxon>
        <taxon>Tylenchomorpha</taxon>
        <taxon>Tylenchoidea</taxon>
        <taxon>Meloidogynidae</taxon>
        <taxon>Meloidogyninae</taxon>
        <taxon>Meloidogyne</taxon>
        <taxon>Meloidogyne incognita group</taxon>
    </lineage>
</organism>
<feature type="domain" description="Proteasome activator complex subunit 4 C-terminal" evidence="1">
    <location>
        <begin position="21"/>
        <end position="70"/>
    </location>
</feature>
<dbReference type="WBParaSite" id="Minc3s00828g17835">
    <property type="protein sequence ID" value="Minc3s00828g17835"/>
    <property type="gene ID" value="Minc3s00828g17835"/>
</dbReference>
<dbReference type="InterPro" id="IPR021843">
    <property type="entry name" value="PSME4_C"/>
</dbReference>
<keyword evidence="2" id="KW-1185">Reference proteome</keyword>
<dbReference type="InterPro" id="IPR035309">
    <property type="entry name" value="PSME4"/>
</dbReference>
<dbReference type="GO" id="GO:0016504">
    <property type="term" value="F:peptidase activator activity"/>
    <property type="evidence" value="ECO:0007669"/>
    <property type="project" value="InterPro"/>
</dbReference>
<evidence type="ECO:0000313" key="2">
    <source>
        <dbReference type="Proteomes" id="UP000887563"/>
    </source>
</evidence>
<dbReference type="Proteomes" id="UP000887563">
    <property type="component" value="Unplaced"/>
</dbReference>
<proteinExistence type="predicted"/>
<dbReference type="GO" id="GO:0005829">
    <property type="term" value="C:cytosol"/>
    <property type="evidence" value="ECO:0007669"/>
    <property type="project" value="TreeGrafter"/>
</dbReference>
<dbReference type="GO" id="GO:0070628">
    <property type="term" value="F:proteasome binding"/>
    <property type="evidence" value="ECO:0007669"/>
    <property type="project" value="InterPro"/>
</dbReference>
<dbReference type="GO" id="GO:0010499">
    <property type="term" value="P:proteasomal ubiquitin-independent protein catabolic process"/>
    <property type="evidence" value="ECO:0007669"/>
    <property type="project" value="TreeGrafter"/>
</dbReference>
<dbReference type="PANTHER" id="PTHR32170">
    <property type="entry name" value="PROTEASOME ACTIVATOR COMPLEX SUBUNIT 4"/>
    <property type="match status" value="1"/>
</dbReference>
<dbReference type="GO" id="GO:0005634">
    <property type="term" value="C:nucleus"/>
    <property type="evidence" value="ECO:0007669"/>
    <property type="project" value="TreeGrafter"/>
</dbReference>
<sequence>MDEQIVKSAETLASSPKQTLERDSGVLALASIVLAFPDSVPSFLPKVLMHLCKHATEPQPIYITVKLATSEVQIFAYFFGIP</sequence>